<dbReference type="EMBL" id="FNSO01000004">
    <property type="protein sequence ID" value="SEC84945.1"/>
    <property type="molecule type" value="Genomic_DNA"/>
</dbReference>
<sequence length="229" mass="24326">MRIDRRFTGPANSAHGGYACALFAHRAADLLGVEPNDVAVTLHAPPPLDSPLCAEPAARRVHVWHRDELIATVRESNVAIGTADFVELPVAEQSAAHFAGRIAHPFPTCFACGTARLDDGVGLSPGPVRGRPGTVACPWTTPAAPVPDWLVWAVLDCAGGWLFDQQAEPMVLAHLAVRLAGGVPPGERTIVTGRLDSRSEHGATVTTTLYRPGGGELGRAHATWARHRR</sequence>
<name>A0A1H4VVE4_9PSEU</name>
<dbReference type="AlphaFoldDB" id="A0A1H4VVE4"/>
<reference evidence="2" key="1">
    <citation type="submission" date="2016-10" db="EMBL/GenBank/DDBJ databases">
        <authorList>
            <person name="Varghese N."/>
            <person name="Submissions S."/>
        </authorList>
    </citation>
    <scope>NUCLEOTIDE SEQUENCE [LARGE SCALE GENOMIC DNA]</scope>
    <source>
        <strain evidence="2">DSM 44544</strain>
    </source>
</reference>
<accession>A0A1H4VVE4</accession>
<evidence type="ECO:0000313" key="1">
    <source>
        <dbReference type="EMBL" id="SEC84945.1"/>
    </source>
</evidence>
<keyword evidence="2" id="KW-1185">Reference proteome</keyword>
<dbReference type="STRING" id="208445.SAMN04489727_5326"/>
<dbReference type="RefSeq" id="WP_143060687.1">
    <property type="nucleotide sequence ID" value="NZ_FNSO01000004.1"/>
</dbReference>
<gene>
    <name evidence="1" type="ORF">SAMN04489727_5326</name>
</gene>
<proteinExistence type="predicted"/>
<dbReference type="SUPFAM" id="SSF54637">
    <property type="entry name" value="Thioesterase/thiol ester dehydrase-isomerase"/>
    <property type="match status" value="1"/>
</dbReference>
<dbReference type="Proteomes" id="UP000199622">
    <property type="component" value="Unassembled WGS sequence"/>
</dbReference>
<evidence type="ECO:0000313" key="2">
    <source>
        <dbReference type="Proteomes" id="UP000199622"/>
    </source>
</evidence>
<dbReference type="InterPro" id="IPR029069">
    <property type="entry name" value="HotDog_dom_sf"/>
</dbReference>
<evidence type="ECO:0008006" key="3">
    <source>
        <dbReference type="Google" id="ProtNLM"/>
    </source>
</evidence>
<dbReference type="OrthoDB" id="5495835at2"/>
<organism evidence="1 2">
    <name type="scientific">Amycolatopsis tolypomycina</name>
    <dbReference type="NCBI Taxonomy" id="208445"/>
    <lineage>
        <taxon>Bacteria</taxon>
        <taxon>Bacillati</taxon>
        <taxon>Actinomycetota</taxon>
        <taxon>Actinomycetes</taxon>
        <taxon>Pseudonocardiales</taxon>
        <taxon>Pseudonocardiaceae</taxon>
        <taxon>Amycolatopsis</taxon>
    </lineage>
</organism>
<dbReference type="Gene3D" id="3.10.129.10">
    <property type="entry name" value="Hotdog Thioesterase"/>
    <property type="match status" value="1"/>
</dbReference>
<protein>
    <recommendedName>
        <fullName evidence="3">Thioesterase-like superfamily protein</fullName>
    </recommendedName>
</protein>
<dbReference type="PROSITE" id="PS51257">
    <property type="entry name" value="PROKAR_LIPOPROTEIN"/>
    <property type="match status" value="1"/>
</dbReference>